<keyword evidence="7" id="KW-1185">Reference proteome</keyword>
<dbReference type="EMBL" id="QYBB01000020">
    <property type="protein sequence ID" value="RYC30800.1"/>
    <property type="molecule type" value="Genomic_DNA"/>
</dbReference>
<dbReference type="PANTHER" id="PTHR43851:SF3">
    <property type="entry name" value="COENZYME Q8"/>
    <property type="match status" value="1"/>
</dbReference>
<evidence type="ECO:0000256" key="3">
    <source>
        <dbReference type="ARBA" id="ARBA00022741"/>
    </source>
</evidence>
<name>A0A4Q2U3L8_9HYPH</name>
<comment type="similarity">
    <text evidence="1">Belongs to the protein kinase superfamily. ADCK protein kinase family.</text>
</comment>
<dbReference type="InterPro" id="IPR011009">
    <property type="entry name" value="Kinase-like_dom_sf"/>
</dbReference>
<dbReference type="InterPro" id="IPR004147">
    <property type="entry name" value="ABC1_dom"/>
</dbReference>
<dbReference type="AlphaFoldDB" id="A0A4Q2U3L8"/>
<reference evidence="6 7" key="2">
    <citation type="submission" date="2019-02" db="EMBL/GenBank/DDBJ databases">
        <title>'Lichenibacterium ramalinii' gen. nov. sp. nov., 'Lichenibacterium minor' gen. nov. sp. nov.</title>
        <authorList>
            <person name="Pankratov T."/>
        </authorList>
    </citation>
    <scope>NUCLEOTIDE SEQUENCE [LARGE SCALE GENOMIC DNA]</scope>
    <source>
        <strain evidence="6 7">RmlP026</strain>
    </source>
</reference>
<reference evidence="6 7" key="1">
    <citation type="submission" date="2018-12" db="EMBL/GenBank/DDBJ databases">
        <authorList>
            <person name="Grouzdev D.S."/>
            <person name="Krutkina M.S."/>
        </authorList>
    </citation>
    <scope>NUCLEOTIDE SEQUENCE [LARGE SCALE GENOMIC DNA]</scope>
    <source>
        <strain evidence="6 7">RmlP026</strain>
    </source>
</reference>
<evidence type="ECO:0000256" key="2">
    <source>
        <dbReference type="ARBA" id="ARBA00022679"/>
    </source>
</evidence>
<evidence type="ECO:0000256" key="4">
    <source>
        <dbReference type="ARBA" id="ARBA00022840"/>
    </source>
</evidence>
<keyword evidence="4" id="KW-0067">ATP-binding</keyword>
<keyword evidence="3" id="KW-0547">Nucleotide-binding</keyword>
<accession>A0A4Q2U3L8</accession>
<dbReference type="GO" id="GO:0005524">
    <property type="term" value="F:ATP binding"/>
    <property type="evidence" value="ECO:0007669"/>
    <property type="project" value="UniProtKB-KW"/>
</dbReference>
<dbReference type="Pfam" id="PF03109">
    <property type="entry name" value="ABC1"/>
    <property type="match status" value="1"/>
</dbReference>
<sequence>MTDQEQNRFSARAARYARVGANVGGVAARMAGSRFFGGEGDAANAVALTKALGGLKGPLMKVAQLLSTIPDAIPAEYAEELAKLQNEAPPMGAAFVRRRMAAELGLDWQNRFQSFDFKPAAAASLGQVHRAVSPDGLPLACKLQYPDMASAVEADLKQLDLLLAIQRRMSPAIDAREAIKEIGARLREELDYKREAKHAALYALMLDGVDQVRVPKVETELSTDRLLTMEWLDGRKLLSFKDEPLDVRNRIAIAMFKAWWVPFSHYGVIHGDPHLGNYTVRTDAATGEVAGMNLLDYGCIRVFPPKFVGGVVDLYEGLRHGDGDRIVHAYETWGFKNLSRPLIDTLNIWAGFIYGPILDDRVRTVADGVEPGQYGRKEAFQVHQALKQHGGITVPREFVFMDRAAVGLGAVFLHLKAELNFFAQFNEAIGGFDQNVLADKQAAALRTVGL</sequence>
<evidence type="ECO:0000313" key="7">
    <source>
        <dbReference type="Proteomes" id="UP000290759"/>
    </source>
</evidence>
<keyword evidence="6" id="KW-0418">Kinase</keyword>
<dbReference type="CDD" id="cd13970">
    <property type="entry name" value="ABC1_ADCK3"/>
    <property type="match status" value="1"/>
</dbReference>
<dbReference type="OrthoDB" id="9795390at2"/>
<dbReference type="InterPro" id="IPR051409">
    <property type="entry name" value="Atypical_kinase_ADCK"/>
</dbReference>
<dbReference type="PANTHER" id="PTHR43851">
    <property type="match status" value="1"/>
</dbReference>
<dbReference type="InterPro" id="IPR034646">
    <property type="entry name" value="ADCK3_dom"/>
</dbReference>
<dbReference type="Proteomes" id="UP000290759">
    <property type="component" value="Unassembled WGS sequence"/>
</dbReference>
<dbReference type="RefSeq" id="WP_129227999.1">
    <property type="nucleotide sequence ID" value="NZ_QYBB01000020.1"/>
</dbReference>
<dbReference type="GO" id="GO:0016301">
    <property type="term" value="F:kinase activity"/>
    <property type="evidence" value="ECO:0007669"/>
    <property type="project" value="UniProtKB-KW"/>
</dbReference>
<evidence type="ECO:0000256" key="1">
    <source>
        <dbReference type="ARBA" id="ARBA00009670"/>
    </source>
</evidence>
<evidence type="ECO:0000313" key="6">
    <source>
        <dbReference type="EMBL" id="RYC30800.1"/>
    </source>
</evidence>
<keyword evidence="2" id="KW-0808">Transferase</keyword>
<gene>
    <name evidence="6" type="ORF">D3273_16530</name>
</gene>
<dbReference type="SUPFAM" id="SSF56112">
    <property type="entry name" value="Protein kinase-like (PK-like)"/>
    <property type="match status" value="1"/>
</dbReference>
<protein>
    <submittedName>
        <fullName evidence="6">AarF/ABC1/UbiB kinase family protein</fullName>
    </submittedName>
</protein>
<comment type="caution">
    <text evidence="6">The sequence shown here is derived from an EMBL/GenBank/DDBJ whole genome shotgun (WGS) entry which is preliminary data.</text>
</comment>
<feature type="domain" description="ABC1 atypical kinase-like" evidence="5">
    <location>
        <begin position="83"/>
        <end position="328"/>
    </location>
</feature>
<organism evidence="6 7">
    <name type="scientific">Lichenibacterium minor</name>
    <dbReference type="NCBI Taxonomy" id="2316528"/>
    <lineage>
        <taxon>Bacteria</taxon>
        <taxon>Pseudomonadati</taxon>
        <taxon>Pseudomonadota</taxon>
        <taxon>Alphaproteobacteria</taxon>
        <taxon>Hyphomicrobiales</taxon>
        <taxon>Lichenihabitantaceae</taxon>
        <taxon>Lichenibacterium</taxon>
    </lineage>
</organism>
<evidence type="ECO:0000259" key="5">
    <source>
        <dbReference type="Pfam" id="PF03109"/>
    </source>
</evidence>
<proteinExistence type="inferred from homology"/>